<evidence type="ECO:0000313" key="2">
    <source>
        <dbReference type="EMBL" id="MFC3913970.1"/>
    </source>
</evidence>
<keyword evidence="3" id="KW-1185">Reference proteome</keyword>
<accession>A0ABV8CPL1</accession>
<keyword evidence="1" id="KW-1133">Transmembrane helix</keyword>
<feature type="transmembrane region" description="Helical" evidence="1">
    <location>
        <begin position="34"/>
        <end position="54"/>
    </location>
</feature>
<gene>
    <name evidence="2" type="ORF">ACFOSS_10890</name>
</gene>
<reference evidence="3" key="1">
    <citation type="journal article" date="2019" name="Int. J. Syst. Evol. Microbiol.">
        <title>The Global Catalogue of Microorganisms (GCM) 10K type strain sequencing project: providing services to taxonomists for standard genome sequencing and annotation.</title>
        <authorList>
            <consortium name="The Broad Institute Genomics Platform"/>
            <consortium name="The Broad Institute Genome Sequencing Center for Infectious Disease"/>
            <person name="Wu L."/>
            <person name="Ma J."/>
        </authorList>
    </citation>
    <scope>NUCLEOTIDE SEQUENCE [LARGE SCALE GENOMIC DNA]</scope>
    <source>
        <strain evidence="3">CCUG 54939</strain>
    </source>
</reference>
<feature type="transmembrane region" description="Helical" evidence="1">
    <location>
        <begin position="174"/>
        <end position="195"/>
    </location>
</feature>
<feature type="transmembrane region" description="Helical" evidence="1">
    <location>
        <begin position="207"/>
        <end position="228"/>
    </location>
</feature>
<name>A0ABV8CPL1_9GAMM</name>
<proteinExistence type="predicted"/>
<keyword evidence="1" id="KW-0812">Transmembrane</keyword>
<dbReference type="EMBL" id="JBHSAF010000014">
    <property type="protein sequence ID" value="MFC3913970.1"/>
    <property type="molecule type" value="Genomic_DNA"/>
</dbReference>
<evidence type="ECO:0000313" key="3">
    <source>
        <dbReference type="Proteomes" id="UP001595692"/>
    </source>
</evidence>
<feature type="transmembrane region" description="Helical" evidence="1">
    <location>
        <begin position="234"/>
        <end position="252"/>
    </location>
</feature>
<dbReference type="InterPro" id="IPR009574">
    <property type="entry name" value="DUF1189"/>
</dbReference>
<dbReference type="RefSeq" id="WP_377152384.1">
    <property type="nucleotide sequence ID" value="NZ_JBHSAF010000014.1"/>
</dbReference>
<comment type="caution">
    <text evidence="2">The sequence shown here is derived from an EMBL/GenBank/DDBJ whole genome shotgun (WGS) entry which is preliminary data.</text>
</comment>
<organism evidence="2 3">
    <name type="scientific">Pseudaeromonas sharmana</name>
    <dbReference type="NCBI Taxonomy" id="328412"/>
    <lineage>
        <taxon>Bacteria</taxon>
        <taxon>Pseudomonadati</taxon>
        <taxon>Pseudomonadota</taxon>
        <taxon>Gammaproteobacteria</taxon>
        <taxon>Aeromonadales</taxon>
        <taxon>Aeromonadaceae</taxon>
        <taxon>Pseudaeromonas</taxon>
    </lineage>
</organism>
<dbReference type="Proteomes" id="UP001595692">
    <property type="component" value="Unassembled WGS sequence"/>
</dbReference>
<keyword evidence="1" id="KW-0472">Membrane</keyword>
<evidence type="ECO:0000256" key="1">
    <source>
        <dbReference type="SAM" id="Phobius"/>
    </source>
</evidence>
<dbReference type="Pfam" id="PF06691">
    <property type="entry name" value="DUF1189"/>
    <property type="match status" value="1"/>
</dbReference>
<sequence length="270" mass="30136">MQFYRAWSAPWLAWFSRDFYVDVAKNWRGTGIGYLFLLLCVTSIPMTFQVGQIIETMANTYLSQVIDKMPPLRIEQGQLKTDVPQPYIITLPGQSEPMVVIDTRSDKPSEAELQAPLVLLADRLLIDNQGEVRSYPFEQIESYAFDKVQAHAFLDRMVGIVKPIAYLPVLVGEFLYRLMQVLIYAVGGMVFASILKVRLPYGTLLRLTCLAVTPSILVITLASVLGMAATLPGFVLFLIAQGYLFFAVQSVARAQSSTPSADSNDHIMEV</sequence>
<protein>
    <submittedName>
        <fullName evidence="2">DUF1189 domain-containing protein</fullName>
    </submittedName>
</protein>